<feature type="transmembrane region" description="Helical" evidence="1">
    <location>
        <begin position="77"/>
        <end position="99"/>
    </location>
</feature>
<evidence type="ECO:0000313" key="3">
    <source>
        <dbReference type="Proteomes" id="UP000831782"/>
    </source>
</evidence>
<keyword evidence="1" id="KW-0812">Transmembrane</keyword>
<feature type="transmembrane region" description="Helical" evidence="1">
    <location>
        <begin position="37"/>
        <end position="57"/>
    </location>
</feature>
<dbReference type="EMBL" id="CP095072">
    <property type="protein sequence ID" value="UOQ50183.1"/>
    <property type="molecule type" value="Genomic_DNA"/>
</dbReference>
<feature type="transmembrane region" description="Helical" evidence="1">
    <location>
        <begin position="12"/>
        <end position="30"/>
    </location>
</feature>
<evidence type="ECO:0000256" key="1">
    <source>
        <dbReference type="SAM" id="Phobius"/>
    </source>
</evidence>
<dbReference type="RefSeq" id="WP_244723513.1">
    <property type="nucleotide sequence ID" value="NZ_CP095072.1"/>
</dbReference>
<gene>
    <name evidence="2" type="ORF">MUN88_09060</name>
</gene>
<accession>A0ABY4F0J2</accession>
<reference evidence="2 3" key="1">
    <citation type="submission" date="2022-04" db="EMBL/GenBank/DDBJ databases">
        <title>Gracilibacillus sp. isolated from saltern.</title>
        <authorList>
            <person name="Won M."/>
            <person name="Lee C.-M."/>
            <person name="Woen H.-Y."/>
            <person name="Kwon S.-W."/>
        </authorList>
    </citation>
    <scope>NUCLEOTIDE SEQUENCE [LARGE SCALE GENOMIC DNA]</scope>
    <source>
        <strain evidence="2 3">SSWR10-1</strain>
    </source>
</reference>
<organism evidence="2 3">
    <name type="scientific">Gracilibacillus caseinilyticus</name>
    <dbReference type="NCBI Taxonomy" id="2932256"/>
    <lineage>
        <taxon>Bacteria</taxon>
        <taxon>Bacillati</taxon>
        <taxon>Bacillota</taxon>
        <taxon>Bacilli</taxon>
        <taxon>Bacillales</taxon>
        <taxon>Bacillaceae</taxon>
        <taxon>Gracilibacillus</taxon>
    </lineage>
</organism>
<sequence>MYWETLPNWFWTIYYIFLLATLGTAIFRFFNKHDKILSIVCIIFTLTIPIVSFFYSFGRARGMNEFEHLLNQFFQGAVWSIFTLIGYLFLLIWWSLFLFKKKSYGSD</sequence>
<protein>
    <submittedName>
        <fullName evidence="2">Uncharacterized protein</fullName>
    </submittedName>
</protein>
<keyword evidence="1" id="KW-0472">Membrane</keyword>
<dbReference type="Proteomes" id="UP000831782">
    <property type="component" value="Chromosome"/>
</dbReference>
<name>A0ABY4F0J2_9BACI</name>
<keyword evidence="3" id="KW-1185">Reference proteome</keyword>
<evidence type="ECO:0000313" key="2">
    <source>
        <dbReference type="EMBL" id="UOQ50183.1"/>
    </source>
</evidence>
<keyword evidence="1" id="KW-1133">Transmembrane helix</keyword>
<proteinExistence type="predicted"/>